<dbReference type="VEuPathDB" id="FungiDB:ASPZODRAFT_131223"/>
<evidence type="ECO:0000313" key="2">
    <source>
        <dbReference type="Proteomes" id="UP000184188"/>
    </source>
</evidence>
<dbReference type="AlphaFoldDB" id="A0A1L9SKP4"/>
<reference evidence="2" key="1">
    <citation type="journal article" date="2017" name="Genome Biol.">
        <title>Comparative genomics reveals high biological diversity and specific adaptations in the industrially and medically important fungal genus Aspergillus.</title>
        <authorList>
            <person name="de Vries R.P."/>
            <person name="Riley R."/>
            <person name="Wiebenga A."/>
            <person name="Aguilar-Osorio G."/>
            <person name="Amillis S."/>
            <person name="Uchima C.A."/>
            <person name="Anderluh G."/>
            <person name="Asadollahi M."/>
            <person name="Askin M."/>
            <person name="Barry K."/>
            <person name="Battaglia E."/>
            <person name="Bayram O."/>
            <person name="Benocci T."/>
            <person name="Braus-Stromeyer S.A."/>
            <person name="Caldana C."/>
            <person name="Canovas D."/>
            <person name="Cerqueira G.C."/>
            <person name="Chen F."/>
            <person name="Chen W."/>
            <person name="Choi C."/>
            <person name="Clum A."/>
            <person name="Dos Santos R.A."/>
            <person name="Damasio A.R."/>
            <person name="Diallinas G."/>
            <person name="Emri T."/>
            <person name="Fekete E."/>
            <person name="Flipphi M."/>
            <person name="Freyberg S."/>
            <person name="Gallo A."/>
            <person name="Gournas C."/>
            <person name="Habgood R."/>
            <person name="Hainaut M."/>
            <person name="Harispe M.L."/>
            <person name="Henrissat B."/>
            <person name="Hilden K.S."/>
            <person name="Hope R."/>
            <person name="Hossain A."/>
            <person name="Karabika E."/>
            <person name="Karaffa L."/>
            <person name="Karanyi Z."/>
            <person name="Krasevec N."/>
            <person name="Kuo A."/>
            <person name="Kusch H."/>
            <person name="LaButti K."/>
            <person name="Lagendijk E.L."/>
            <person name="Lapidus A."/>
            <person name="Levasseur A."/>
            <person name="Lindquist E."/>
            <person name="Lipzen A."/>
            <person name="Logrieco A.F."/>
            <person name="MacCabe A."/>
            <person name="Maekelae M.R."/>
            <person name="Malavazi I."/>
            <person name="Melin P."/>
            <person name="Meyer V."/>
            <person name="Mielnichuk N."/>
            <person name="Miskei M."/>
            <person name="Molnar A.P."/>
            <person name="Mule G."/>
            <person name="Ngan C.Y."/>
            <person name="Orejas M."/>
            <person name="Orosz E."/>
            <person name="Ouedraogo J.P."/>
            <person name="Overkamp K.M."/>
            <person name="Park H.-S."/>
            <person name="Perrone G."/>
            <person name="Piumi F."/>
            <person name="Punt P.J."/>
            <person name="Ram A.F."/>
            <person name="Ramon A."/>
            <person name="Rauscher S."/>
            <person name="Record E."/>
            <person name="Riano-Pachon D.M."/>
            <person name="Robert V."/>
            <person name="Roehrig J."/>
            <person name="Ruller R."/>
            <person name="Salamov A."/>
            <person name="Salih N.S."/>
            <person name="Samson R.A."/>
            <person name="Sandor E."/>
            <person name="Sanguinetti M."/>
            <person name="Schuetze T."/>
            <person name="Sepcic K."/>
            <person name="Shelest E."/>
            <person name="Sherlock G."/>
            <person name="Sophianopoulou V."/>
            <person name="Squina F.M."/>
            <person name="Sun H."/>
            <person name="Susca A."/>
            <person name="Todd R.B."/>
            <person name="Tsang A."/>
            <person name="Unkles S.E."/>
            <person name="van de Wiele N."/>
            <person name="van Rossen-Uffink D."/>
            <person name="Oliveira J.V."/>
            <person name="Vesth T.C."/>
            <person name="Visser J."/>
            <person name="Yu J.-H."/>
            <person name="Zhou M."/>
            <person name="Andersen M.R."/>
            <person name="Archer D.B."/>
            <person name="Baker S.E."/>
            <person name="Benoit I."/>
            <person name="Brakhage A.A."/>
            <person name="Braus G.H."/>
            <person name="Fischer R."/>
            <person name="Frisvad J.C."/>
            <person name="Goldman G.H."/>
            <person name="Houbraken J."/>
            <person name="Oakley B."/>
            <person name="Pocsi I."/>
            <person name="Scazzocchio C."/>
            <person name="Seiboth B."/>
            <person name="vanKuyk P.A."/>
            <person name="Wortman J."/>
            <person name="Dyer P.S."/>
            <person name="Grigoriev I.V."/>
        </authorList>
    </citation>
    <scope>NUCLEOTIDE SEQUENCE [LARGE SCALE GENOMIC DNA]</scope>
    <source>
        <strain evidence="2">CBS 506.65</strain>
    </source>
</reference>
<evidence type="ECO:0000313" key="1">
    <source>
        <dbReference type="EMBL" id="OJJ47673.1"/>
    </source>
</evidence>
<protein>
    <recommendedName>
        <fullName evidence="3">SnoaL-like domain-containing protein</fullName>
    </recommendedName>
</protein>
<organism evidence="1 2">
    <name type="scientific">Penicilliopsis zonata CBS 506.65</name>
    <dbReference type="NCBI Taxonomy" id="1073090"/>
    <lineage>
        <taxon>Eukaryota</taxon>
        <taxon>Fungi</taxon>
        <taxon>Dikarya</taxon>
        <taxon>Ascomycota</taxon>
        <taxon>Pezizomycotina</taxon>
        <taxon>Eurotiomycetes</taxon>
        <taxon>Eurotiomycetidae</taxon>
        <taxon>Eurotiales</taxon>
        <taxon>Aspergillaceae</taxon>
        <taxon>Penicilliopsis</taxon>
    </lineage>
</organism>
<dbReference type="Proteomes" id="UP000184188">
    <property type="component" value="Unassembled WGS sequence"/>
</dbReference>
<dbReference type="STRING" id="1073090.A0A1L9SKP4"/>
<dbReference type="SUPFAM" id="SSF54427">
    <property type="entry name" value="NTF2-like"/>
    <property type="match status" value="1"/>
</dbReference>
<evidence type="ECO:0008006" key="3">
    <source>
        <dbReference type="Google" id="ProtNLM"/>
    </source>
</evidence>
<dbReference type="GeneID" id="34609168"/>
<dbReference type="OrthoDB" id="3468019at2759"/>
<dbReference type="PANTHER" id="PTHR39401:SF1">
    <property type="entry name" value="SNOAL-LIKE DOMAIN-CONTAINING PROTEIN"/>
    <property type="match status" value="1"/>
</dbReference>
<dbReference type="EMBL" id="KV878340">
    <property type="protein sequence ID" value="OJJ47673.1"/>
    <property type="molecule type" value="Genomic_DNA"/>
</dbReference>
<keyword evidence="2" id="KW-1185">Reference proteome</keyword>
<sequence>MSIPYDPTLAPSTAPAITSFLASFYATSDNEALHEKYADSFTQDATLIMASKVATGSEEILSLRHGLWTHVFSRSHSVSRLYFGAQDSVMLYGKVVYTLKSDKEREIEVPWAARADFVLEPVVRMRFYQVYLGPSAQSGK</sequence>
<gene>
    <name evidence="1" type="ORF">ASPZODRAFT_131223</name>
</gene>
<dbReference type="PANTHER" id="PTHR39401">
    <property type="entry name" value="SNOAL-LIKE DOMAIN-CONTAINING PROTEIN"/>
    <property type="match status" value="1"/>
</dbReference>
<dbReference type="InterPro" id="IPR032710">
    <property type="entry name" value="NTF2-like_dom_sf"/>
</dbReference>
<name>A0A1L9SKP4_9EURO</name>
<accession>A0A1L9SKP4</accession>
<proteinExistence type="predicted"/>
<dbReference type="RefSeq" id="XP_022582183.1">
    <property type="nucleotide sequence ID" value="XM_022722703.1"/>
</dbReference>